<sequence length="74" mass="8423">MYFKPGLFQFSSQETGFRKKALKKNQTGGEDVNQKFTRLGQSCSLIKRTTKTSGARVISKKFSFLSEKCECFRG</sequence>
<name>N1WRA6_9LEPT</name>
<dbReference type="EMBL" id="AOHC02000023">
    <property type="protein sequence ID" value="EMY78358.1"/>
    <property type="molecule type" value="Genomic_DNA"/>
</dbReference>
<comment type="caution">
    <text evidence="1">The sequence shown here is derived from an EMBL/GenBank/DDBJ whole genome shotgun (WGS) entry which is preliminary data.</text>
</comment>
<protein>
    <submittedName>
        <fullName evidence="1">Uncharacterized protein</fullName>
    </submittedName>
</protein>
<evidence type="ECO:0000313" key="2">
    <source>
        <dbReference type="Proteomes" id="UP000012313"/>
    </source>
</evidence>
<accession>N1WRA6</accession>
<evidence type="ECO:0000313" key="1">
    <source>
        <dbReference type="EMBL" id="EMY78358.1"/>
    </source>
</evidence>
<dbReference type="AlphaFoldDB" id="N1WRA6"/>
<proteinExistence type="predicted"/>
<gene>
    <name evidence="1" type="ORF">LEP1GSC060_0694</name>
</gene>
<organism evidence="1 2">
    <name type="scientific">Leptospira weilii serovar Ranarum str. ICFT</name>
    <dbReference type="NCBI Taxonomy" id="1218598"/>
    <lineage>
        <taxon>Bacteria</taxon>
        <taxon>Pseudomonadati</taxon>
        <taxon>Spirochaetota</taxon>
        <taxon>Spirochaetia</taxon>
        <taxon>Leptospirales</taxon>
        <taxon>Leptospiraceae</taxon>
        <taxon>Leptospira</taxon>
    </lineage>
</organism>
<dbReference type="Proteomes" id="UP000012313">
    <property type="component" value="Unassembled WGS sequence"/>
</dbReference>
<keyword evidence="2" id="KW-1185">Reference proteome</keyword>
<reference evidence="1" key="1">
    <citation type="submission" date="2013-03" db="EMBL/GenBank/DDBJ databases">
        <authorList>
            <person name="Harkins D.M."/>
            <person name="Durkin A.S."/>
            <person name="Brinkac L.M."/>
            <person name="Haft D.H."/>
            <person name="Selengut J.D."/>
            <person name="Sanka R."/>
            <person name="DePew J."/>
            <person name="Purushe J."/>
            <person name="Hartskeerl R.A."/>
            <person name="Ahmed A."/>
            <person name="van der Linden H."/>
            <person name="Goris M.G.A."/>
            <person name="Vinetz J.M."/>
            <person name="Sutton G.G."/>
            <person name="Nierman W.C."/>
            <person name="Fouts D.E."/>
        </authorList>
    </citation>
    <scope>NUCLEOTIDE SEQUENCE [LARGE SCALE GENOMIC DNA]</scope>
    <source>
        <strain evidence="1">ICFT</strain>
    </source>
</reference>